<proteinExistence type="predicted"/>
<protein>
    <submittedName>
        <fullName evidence="2">Uncharacterized protein</fullName>
    </submittedName>
</protein>
<dbReference type="Proteomes" id="UP000298234">
    <property type="component" value="Unassembled WGS sequence"/>
</dbReference>
<organism evidence="2 3">
    <name type="scientific">Burkholderia cepacia</name>
    <name type="common">Pseudomonas cepacia</name>
    <dbReference type="NCBI Taxonomy" id="292"/>
    <lineage>
        <taxon>Bacteria</taxon>
        <taxon>Pseudomonadati</taxon>
        <taxon>Pseudomonadota</taxon>
        <taxon>Betaproteobacteria</taxon>
        <taxon>Burkholderiales</taxon>
        <taxon>Burkholderiaceae</taxon>
        <taxon>Burkholderia</taxon>
        <taxon>Burkholderia cepacia complex</taxon>
    </lineage>
</organism>
<gene>
    <name evidence="2" type="ORF">E3D37_24485</name>
</gene>
<accession>A0AAX2RLH6</accession>
<feature type="compositionally biased region" description="Low complexity" evidence="1">
    <location>
        <begin position="194"/>
        <end position="206"/>
    </location>
</feature>
<sequence>MRLQITITSMRAAPAPDLPSHLFAGAGSDRATFRVTRGAAPSREAISVLLEDAIADVCVTNYDQVTGQGSFVVVDGSAPAPGTTIELDDDAVADPVDLSDGTPLSSAGPIHRPAIEQFYDMLDRHDWFFGYSDDSRVYRNGSDNLDRLKEIAGSLGGDHAALLAAFQKHHFSGAPWSTPKWDKPARPVSGVVSIPAAPSSASTGAGWQHDSQPPAEPPHAQRDDELIELAAYQRHCISNVVGAAFAWRNARRAFMGAAAVLHKPKARSQFFWILGGRRHQADAAEQVKAAQSLGFAEVQLEQALGQLMDAGYDVDAQRSRP</sequence>
<evidence type="ECO:0000313" key="3">
    <source>
        <dbReference type="Proteomes" id="UP000298234"/>
    </source>
</evidence>
<feature type="region of interest" description="Disordered" evidence="1">
    <location>
        <begin position="194"/>
        <end position="220"/>
    </location>
</feature>
<reference evidence="2 3" key="1">
    <citation type="submission" date="2019-03" db="EMBL/GenBank/DDBJ databases">
        <title>Burkholderia cepacia outbreak.</title>
        <authorList>
            <person name="Farzana R."/>
            <person name="Walsh T.R."/>
        </authorList>
    </citation>
    <scope>NUCLEOTIDE SEQUENCE [LARGE SCALE GENOMIC DNA]</scope>
    <source>
        <strain evidence="3">d13</strain>
    </source>
</reference>
<comment type="caution">
    <text evidence="2">The sequence shown here is derived from an EMBL/GenBank/DDBJ whole genome shotgun (WGS) entry which is preliminary data.</text>
</comment>
<name>A0AAX2RLH6_BURCE</name>
<dbReference type="RefSeq" id="WP_050809587.1">
    <property type="nucleotide sequence ID" value="NZ_SNSF01000045.1"/>
</dbReference>
<evidence type="ECO:0000256" key="1">
    <source>
        <dbReference type="SAM" id="MobiDB-lite"/>
    </source>
</evidence>
<dbReference type="AlphaFoldDB" id="A0AAX2RLH6"/>
<evidence type="ECO:0000313" key="2">
    <source>
        <dbReference type="EMBL" id="TEU42864.1"/>
    </source>
</evidence>
<dbReference type="EMBL" id="SNSQ01000030">
    <property type="protein sequence ID" value="TEU42864.1"/>
    <property type="molecule type" value="Genomic_DNA"/>
</dbReference>